<accession>A0A8J6TPF8</accession>
<organism evidence="1 2">
    <name type="scientific">Candidatus Desulfatibia vada</name>
    <dbReference type="NCBI Taxonomy" id="2841696"/>
    <lineage>
        <taxon>Bacteria</taxon>
        <taxon>Pseudomonadati</taxon>
        <taxon>Thermodesulfobacteriota</taxon>
        <taxon>Desulfobacteria</taxon>
        <taxon>Desulfobacterales</taxon>
        <taxon>Desulfobacterales incertae sedis</taxon>
        <taxon>Candidatus Desulfatibia</taxon>
    </lineage>
</organism>
<reference evidence="1 2" key="1">
    <citation type="submission" date="2020-08" db="EMBL/GenBank/DDBJ databases">
        <title>Bridging the membrane lipid divide: bacteria of the FCB group superphylum have the potential to synthesize archaeal ether lipids.</title>
        <authorList>
            <person name="Villanueva L."/>
            <person name="Von Meijenfeldt F.A.B."/>
            <person name="Westbye A.B."/>
            <person name="Yadav S."/>
            <person name="Hopmans E.C."/>
            <person name="Dutilh B.E."/>
            <person name="Sinninghe Damste J.S."/>
        </authorList>
    </citation>
    <scope>NUCLEOTIDE SEQUENCE [LARGE SCALE GENOMIC DNA]</scope>
    <source>
        <strain evidence="1">NIOZ-UU17</strain>
    </source>
</reference>
<evidence type="ECO:0000313" key="1">
    <source>
        <dbReference type="EMBL" id="MBC8430913.1"/>
    </source>
</evidence>
<dbReference type="EMBL" id="JACNIG010000093">
    <property type="protein sequence ID" value="MBC8430913.1"/>
    <property type="molecule type" value="Genomic_DNA"/>
</dbReference>
<evidence type="ECO:0000313" key="2">
    <source>
        <dbReference type="Proteomes" id="UP000605201"/>
    </source>
</evidence>
<comment type="caution">
    <text evidence="1">The sequence shown here is derived from an EMBL/GenBank/DDBJ whole genome shotgun (WGS) entry which is preliminary data.</text>
</comment>
<sequence length="54" mass="6451">MAIKEKRLCKWKEDDISEKFDKFITIVSDPKFVCKKCGRVANKKKWLHKPVSLR</sequence>
<proteinExistence type="predicted"/>
<dbReference type="Proteomes" id="UP000605201">
    <property type="component" value="Unassembled WGS sequence"/>
</dbReference>
<gene>
    <name evidence="1" type="ORF">H8D96_03240</name>
</gene>
<dbReference type="AlphaFoldDB" id="A0A8J6TPF8"/>
<name>A0A8J6TPF8_9BACT</name>
<protein>
    <submittedName>
        <fullName evidence="1">Uncharacterized protein</fullName>
    </submittedName>
</protein>